<proteinExistence type="predicted"/>
<sequence length="189" mass="21499">MMKTISYWRIMEDYLLFVVIIVLCNHASYSASQKLNRWFPSGKCGENDLEVICTITSATQITTFYYIQLLRNTTSFEPVVSIFHDQAPQIQWPNGSILQTRATVSGSINSTSTAFLKYRIDKNRVQCLEDYTAYKCRFEGFSKIKRDAVTEEANPISVFYSALNTGRPSATSQYMVVITATILFLKGSF</sequence>
<organism evidence="1 2">
    <name type="scientific">Crassostrea virginica</name>
    <name type="common">Eastern oyster</name>
    <dbReference type="NCBI Taxonomy" id="6565"/>
    <lineage>
        <taxon>Eukaryota</taxon>
        <taxon>Metazoa</taxon>
        <taxon>Spiralia</taxon>
        <taxon>Lophotrochozoa</taxon>
        <taxon>Mollusca</taxon>
        <taxon>Bivalvia</taxon>
        <taxon>Autobranchia</taxon>
        <taxon>Pteriomorphia</taxon>
        <taxon>Ostreida</taxon>
        <taxon>Ostreoidea</taxon>
        <taxon>Ostreidae</taxon>
        <taxon>Crassostrea</taxon>
    </lineage>
</organism>
<dbReference type="AlphaFoldDB" id="A0A8B8AIG3"/>
<protein>
    <submittedName>
        <fullName evidence="2">Uncharacterized protein LOC111102741 isoform X1</fullName>
    </submittedName>
</protein>
<keyword evidence="1" id="KW-1185">Reference proteome</keyword>
<evidence type="ECO:0000313" key="1">
    <source>
        <dbReference type="Proteomes" id="UP000694844"/>
    </source>
</evidence>
<dbReference type="RefSeq" id="XP_022291317.1">
    <property type="nucleotide sequence ID" value="XM_022435609.1"/>
</dbReference>
<dbReference type="Proteomes" id="UP000694844">
    <property type="component" value="Chromosome 7"/>
</dbReference>
<evidence type="ECO:0000313" key="2">
    <source>
        <dbReference type="RefSeq" id="XP_022291317.1"/>
    </source>
</evidence>
<dbReference type="KEGG" id="cvn:111102741"/>
<reference evidence="2" key="1">
    <citation type="submission" date="2025-08" db="UniProtKB">
        <authorList>
            <consortium name="RefSeq"/>
        </authorList>
    </citation>
    <scope>IDENTIFICATION</scope>
    <source>
        <tissue evidence="2">Whole sample</tissue>
    </source>
</reference>
<gene>
    <name evidence="2" type="primary">LOC111102741</name>
</gene>
<accession>A0A8B8AIG3</accession>
<name>A0A8B8AIG3_CRAVI</name>
<dbReference type="GeneID" id="111102741"/>